<dbReference type="InParanoid" id="A0A1Z5SUU3"/>
<dbReference type="InterPro" id="IPR022419">
    <property type="entry name" value="Porphobilin_deaminase_cofac_BS"/>
</dbReference>
<dbReference type="FunFam" id="3.40.190.10:FF:000005">
    <property type="entry name" value="Porphobilinogen deaminase"/>
    <property type="match status" value="1"/>
</dbReference>
<dbReference type="InterPro" id="IPR036803">
    <property type="entry name" value="Porphobilinogen_deaminase_C_sf"/>
</dbReference>
<dbReference type="UniPathway" id="UPA00251">
    <property type="reaction ID" value="UER00319"/>
</dbReference>
<evidence type="ECO:0000256" key="4">
    <source>
        <dbReference type="ARBA" id="ARBA00005638"/>
    </source>
</evidence>
<dbReference type="GO" id="GO:0006782">
    <property type="term" value="P:protoporphyrinogen IX biosynthetic process"/>
    <property type="evidence" value="ECO:0007669"/>
    <property type="project" value="UniProtKB-UniPathway"/>
</dbReference>
<evidence type="ECO:0000256" key="7">
    <source>
        <dbReference type="ARBA" id="ARBA00022679"/>
    </source>
</evidence>
<dbReference type="STRING" id="1157616.A0A1Z5SUU3"/>
<feature type="region of interest" description="Disordered" evidence="13">
    <location>
        <begin position="1"/>
        <end position="39"/>
    </location>
</feature>
<dbReference type="VEuPathDB" id="FungiDB:BTJ68_12688"/>
<keyword evidence="7" id="KW-0808">Transferase</keyword>
<evidence type="ECO:0000256" key="6">
    <source>
        <dbReference type="ARBA" id="ARBA00016519"/>
    </source>
</evidence>
<dbReference type="Gene3D" id="3.30.160.40">
    <property type="entry name" value="Porphobilinogen deaminase, C-terminal domain"/>
    <property type="match status" value="1"/>
</dbReference>
<gene>
    <name evidence="16" type="ORF">BTJ68_12688</name>
</gene>
<evidence type="ECO:0000256" key="9">
    <source>
        <dbReference type="ARBA" id="ARBA00023244"/>
    </source>
</evidence>
<dbReference type="OrthoDB" id="564646at2759"/>
<dbReference type="PRINTS" id="PR00151">
    <property type="entry name" value="PORPHBDMNASE"/>
</dbReference>
<dbReference type="Proteomes" id="UP000194280">
    <property type="component" value="Unassembled WGS sequence"/>
</dbReference>
<comment type="catalytic activity">
    <reaction evidence="12">
        <text>4 porphobilinogen + H2O = hydroxymethylbilane + 4 NH4(+)</text>
        <dbReference type="Rhea" id="RHEA:13185"/>
        <dbReference type="ChEBI" id="CHEBI:15377"/>
        <dbReference type="ChEBI" id="CHEBI:28938"/>
        <dbReference type="ChEBI" id="CHEBI:57845"/>
        <dbReference type="ChEBI" id="CHEBI:58126"/>
        <dbReference type="EC" id="2.5.1.61"/>
    </reaction>
</comment>
<evidence type="ECO:0000256" key="10">
    <source>
        <dbReference type="ARBA" id="ARBA00030685"/>
    </source>
</evidence>
<evidence type="ECO:0000256" key="1">
    <source>
        <dbReference type="ARBA" id="ARBA00001916"/>
    </source>
</evidence>
<dbReference type="AlphaFoldDB" id="A0A1Z5SUU3"/>
<evidence type="ECO:0000256" key="5">
    <source>
        <dbReference type="ARBA" id="ARBA00012655"/>
    </source>
</evidence>
<dbReference type="InterPro" id="IPR022417">
    <property type="entry name" value="Porphobilin_deaminase_N"/>
</dbReference>
<dbReference type="FunFam" id="3.40.190.10:FF:000086">
    <property type="entry name" value="Probable porphobilinogen deaminase"/>
    <property type="match status" value="1"/>
</dbReference>
<evidence type="ECO:0000256" key="2">
    <source>
        <dbReference type="ARBA" id="ARBA00002869"/>
    </source>
</evidence>
<comment type="function">
    <text evidence="2">Tetrapolymerization of the monopyrrole PBG into the hydroxymethylbilane pre-uroporphyrinogen in several discrete steps.</text>
</comment>
<feature type="domain" description="Porphobilinogen deaminase C-terminal" evidence="15">
    <location>
        <begin position="252"/>
        <end position="275"/>
    </location>
</feature>
<dbReference type="SUPFAM" id="SSF53850">
    <property type="entry name" value="Periplasmic binding protein-like II"/>
    <property type="match status" value="1"/>
</dbReference>
<evidence type="ECO:0000256" key="3">
    <source>
        <dbReference type="ARBA" id="ARBA00004735"/>
    </source>
</evidence>
<proteinExistence type="inferred from homology"/>
<dbReference type="NCBIfam" id="TIGR00212">
    <property type="entry name" value="hemC"/>
    <property type="match status" value="1"/>
</dbReference>
<dbReference type="PANTHER" id="PTHR11557">
    <property type="entry name" value="PORPHOBILINOGEN DEAMINASE"/>
    <property type="match status" value="1"/>
</dbReference>
<feature type="domain" description="Porphobilinogen deaminase N-terminal" evidence="14">
    <location>
        <begin position="37"/>
        <end position="227"/>
    </location>
</feature>
<dbReference type="EMBL" id="MUNK01000238">
    <property type="protein sequence ID" value="OTA24579.1"/>
    <property type="molecule type" value="Genomic_DNA"/>
</dbReference>
<dbReference type="Gene3D" id="3.40.190.10">
    <property type="entry name" value="Periplasmic binding protein-like II"/>
    <property type="match status" value="2"/>
</dbReference>
<dbReference type="InterPro" id="IPR000860">
    <property type="entry name" value="HemC"/>
</dbReference>
<accession>A0A1Z5SUU3</accession>
<dbReference type="Pfam" id="PF01379">
    <property type="entry name" value="Porphobil_deam"/>
    <property type="match status" value="1"/>
</dbReference>
<dbReference type="GO" id="GO:0005737">
    <property type="term" value="C:cytoplasm"/>
    <property type="evidence" value="ECO:0007669"/>
    <property type="project" value="TreeGrafter"/>
</dbReference>
<dbReference type="PROSITE" id="PS00533">
    <property type="entry name" value="PORPHOBILINOGEN_DEAM"/>
    <property type="match status" value="1"/>
</dbReference>
<evidence type="ECO:0000259" key="15">
    <source>
        <dbReference type="Pfam" id="PF03900"/>
    </source>
</evidence>
<dbReference type="PANTHER" id="PTHR11557:SF0">
    <property type="entry name" value="PORPHOBILINOGEN DEAMINASE"/>
    <property type="match status" value="1"/>
</dbReference>
<dbReference type="FunCoup" id="A0A1Z5SUU3">
    <property type="interactions" value="1158"/>
</dbReference>
<dbReference type="Pfam" id="PF03900">
    <property type="entry name" value="Porphobil_deamC"/>
    <property type="match status" value="1"/>
</dbReference>
<comment type="caution">
    <text evidence="16">The sequence shown here is derived from an EMBL/GenBank/DDBJ whole genome shotgun (WGS) entry which is preliminary data.</text>
</comment>
<name>A0A1Z5SUU3_HORWE</name>
<dbReference type="EC" id="2.5.1.61" evidence="5"/>
<organism evidence="16 17">
    <name type="scientific">Hortaea werneckii EXF-2000</name>
    <dbReference type="NCBI Taxonomy" id="1157616"/>
    <lineage>
        <taxon>Eukaryota</taxon>
        <taxon>Fungi</taxon>
        <taxon>Dikarya</taxon>
        <taxon>Ascomycota</taxon>
        <taxon>Pezizomycotina</taxon>
        <taxon>Dothideomycetes</taxon>
        <taxon>Dothideomycetidae</taxon>
        <taxon>Mycosphaerellales</taxon>
        <taxon>Teratosphaeriaceae</taxon>
        <taxon>Hortaea</taxon>
    </lineage>
</organism>
<evidence type="ECO:0000256" key="8">
    <source>
        <dbReference type="ARBA" id="ARBA00023133"/>
    </source>
</evidence>
<evidence type="ECO:0000256" key="11">
    <source>
        <dbReference type="ARBA" id="ARBA00033064"/>
    </source>
</evidence>
<comment type="cofactor">
    <cofactor evidence="1">
        <name>dipyrromethane</name>
        <dbReference type="ChEBI" id="CHEBI:60342"/>
    </cofactor>
</comment>
<dbReference type="SUPFAM" id="SSF54782">
    <property type="entry name" value="Porphobilinogen deaminase (hydroxymethylbilane synthase), C-terminal domain"/>
    <property type="match status" value="2"/>
</dbReference>
<keyword evidence="9" id="KW-0627">Porphyrin biosynthesis</keyword>
<keyword evidence="8" id="KW-0350">Heme biosynthesis</keyword>
<keyword evidence="17" id="KW-1185">Reference proteome</keyword>
<dbReference type="InterPro" id="IPR022418">
    <property type="entry name" value="Porphobilinogen_deaminase_C"/>
</dbReference>
<sequence>MAAEKDMPDAAPPPDPSLSRTAAPDTANSSSTPSQTIHIGTRKSLLARVQADEVVRHLKAAWPQHNFEVHAMSTTGDNNQSTALHKFNEKALWTQELEVLLQSGELDLIVHCLKDMPTQLPKDLVIGGITKREDPRDALVIKPSLAGKYRTLAELPAGSVVGTSSLRRIAQCKRFYPHLKFTDVRGNLGTRLAKLDDPQSEYSAIILAFAGLNRLGMGERITQHLSKLSGGDERVKELVHAIGDERTTREGLAERQLMRTLEGGCSVPIGVETEWVSRKGLHDTGVGIGVKPAEEYHKLTGIAETDLGDEEGKESEAMELTDELIMRAIVISLDGTDAAEVEARRRITSRQEADEFGFEVAKQLVAKGADKILEKIQLDRGIIQDQGNA</sequence>
<protein>
    <recommendedName>
        <fullName evidence="6">Porphobilinogen deaminase</fullName>
        <ecNumber evidence="5">2.5.1.61</ecNumber>
    </recommendedName>
    <alternativeName>
        <fullName evidence="11">Hydroxymethylbilane synthase</fullName>
    </alternativeName>
    <alternativeName>
        <fullName evidence="10">Pre-uroporphyrinogen synthase</fullName>
    </alternativeName>
</protein>
<evidence type="ECO:0000313" key="16">
    <source>
        <dbReference type="EMBL" id="OTA24579.1"/>
    </source>
</evidence>
<evidence type="ECO:0000313" key="17">
    <source>
        <dbReference type="Proteomes" id="UP000194280"/>
    </source>
</evidence>
<evidence type="ECO:0000256" key="13">
    <source>
        <dbReference type="SAM" id="MobiDB-lite"/>
    </source>
</evidence>
<comment type="similarity">
    <text evidence="4">Belongs to the HMBS family.</text>
</comment>
<evidence type="ECO:0000256" key="12">
    <source>
        <dbReference type="ARBA" id="ARBA00048169"/>
    </source>
</evidence>
<evidence type="ECO:0000259" key="14">
    <source>
        <dbReference type="Pfam" id="PF01379"/>
    </source>
</evidence>
<feature type="compositionally biased region" description="Polar residues" evidence="13">
    <location>
        <begin position="26"/>
        <end position="38"/>
    </location>
</feature>
<reference evidence="16 17" key="1">
    <citation type="submission" date="2017-01" db="EMBL/GenBank/DDBJ databases">
        <title>The recent genome duplication of the halophilic yeast Hortaea werneckii: insights from long-read sequencing.</title>
        <authorList>
            <person name="Sinha S."/>
            <person name="Flibotte S."/>
            <person name="Neira M."/>
            <person name="Lenassi M."/>
            <person name="Gostincar C."/>
            <person name="Stajich J.E."/>
            <person name="Nislow C.E."/>
        </authorList>
    </citation>
    <scope>NUCLEOTIDE SEQUENCE [LARGE SCALE GENOMIC DNA]</scope>
    <source>
        <strain evidence="16 17">EXF-2000</strain>
    </source>
</reference>
<comment type="pathway">
    <text evidence="3">Porphyrin-containing compound metabolism; protoporphyrin-IX biosynthesis; coproporphyrinogen-III from 5-aminolevulinate: step 2/4.</text>
</comment>
<dbReference type="GO" id="GO:0004418">
    <property type="term" value="F:hydroxymethylbilane synthase activity"/>
    <property type="evidence" value="ECO:0007669"/>
    <property type="project" value="UniProtKB-EC"/>
</dbReference>